<accession>A0A402CY54</accession>
<evidence type="ECO:0000313" key="2">
    <source>
        <dbReference type="Proteomes" id="UP000287394"/>
    </source>
</evidence>
<proteinExistence type="predicted"/>
<sequence length="554" mass="59826">MPKLFRHARFAAALLCVASTICPRPALAGSPPGDVVGKLTAAYQGYFSCKEPTAPDGQGWIHWSYDVNSPPSLTNYSCSSWPDMRPYTTGTYATSCPNFGNGQPAKLFTSYNSSIVSTHLNWMKQNGMATVAIGRFDPVGISGPTTQAQLIQAAAPAAGMKYYISYDLSGWNNFSTELPADWTNVIVNQLHMPTNANYAKQNGKPVVEVWGLGNVNAHNGTPASELALVNWLKSQGCYVIGGVSHAWRWGTDMQPFVSVFQACNMIQPWQIGVVGDIASVDSNKSAQADDLAWCNSNGVDYECCILPGDISVHQRQHGNLMWEEFANLRSIGVQSGFITMFDEFGEGNQIMPTAEDASMSPTNPSGITIPAANANHFWTLDEDGTHCSSDYYMRLTADGGKMLQGLIPLTYTRPTPPVRKLIPGTVVSFQATVNSKYVCADNAGANPLIANRSSVGAWEQFRVVDMGNNNIALLSLADNLYVSADNAGASALIANRSSAGQWETFYECDAGNGNVALRALADNQFVCADNAGANPLIANRTTYGLWETFTVRTY</sequence>
<dbReference type="GO" id="GO:0007163">
    <property type="term" value="P:establishment or maintenance of cell polarity"/>
    <property type="evidence" value="ECO:0007669"/>
    <property type="project" value="TreeGrafter"/>
</dbReference>
<dbReference type="Gene3D" id="2.80.10.50">
    <property type="match status" value="1"/>
</dbReference>
<dbReference type="PANTHER" id="PTHR10551">
    <property type="entry name" value="FASCIN"/>
    <property type="match status" value="1"/>
</dbReference>
<dbReference type="PANTHER" id="PTHR10551:SF13">
    <property type="entry name" value="GLUCAN 1,3-BETA-GLUCOSIDASE ARB_04467-RELATED"/>
    <property type="match status" value="1"/>
</dbReference>
<gene>
    <name evidence="1" type="ORF">CCAX7_41480</name>
</gene>
<dbReference type="GO" id="GO:0016477">
    <property type="term" value="P:cell migration"/>
    <property type="evidence" value="ECO:0007669"/>
    <property type="project" value="TreeGrafter"/>
</dbReference>
<dbReference type="Proteomes" id="UP000287394">
    <property type="component" value="Chromosome"/>
</dbReference>
<dbReference type="Gene3D" id="3.20.20.80">
    <property type="entry name" value="Glycosidases"/>
    <property type="match status" value="1"/>
</dbReference>
<dbReference type="SUPFAM" id="SSF50405">
    <property type="entry name" value="Actin-crosslinking proteins"/>
    <property type="match status" value="1"/>
</dbReference>
<dbReference type="GO" id="GO:0051017">
    <property type="term" value="P:actin filament bundle assembly"/>
    <property type="evidence" value="ECO:0007669"/>
    <property type="project" value="TreeGrafter"/>
</dbReference>
<dbReference type="OrthoDB" id="9783748at2"/>
<dbReference type="InterPro" id="IPR008999">
    <property type="entry name" value="Actin-crosslinking"/>
</dbReference>
<dbReference type="GO" id="GO:0015629">
    <property type="term" value="C:actin cytoskeleton"/>
    <property type="evidence" value="ECO:0007669"/>
    <property type="project" value="TreeGrafter"/>
</dbReference>
<reference evidence="1 2" key="1">
    <citation type="journal article" date="2019" name="Int. J. Syst. Evol. Microbiol.">
        <title>Capsulimonas corticalis gen. nov., sp. nov., an aerobic capsulated bacterium, of a novel bacterial order, Capsulimonadales ord. nov., of the class Armatimonadia of the phylum Armatimonadetes.</title>
        <authorList>
            <person name="Li J."/>
            <person name="Kudo C."/>
            <person name="Tonouchi A."/>
        </authorList>
    </citation>
    <scope>NUCLEOTIDE SEQUENCE [LARGE SCALE GENOMIC DNA]</scope>
    <source>
        <strain evidence="1 2">AX-7</strain>
    </source>
</reference>
<dbReference type="GO" id="GO:0051015">
    <property type="term" value="F:actin filament binding"/>
    <property type="evidence" value="ECO:0007669"/>
    <property type="project" value="InterPro"/>
</dbReference>
<keyword evidence="2" id="KW-1185">Reference proteome</keyword>
<dbReference type="KEGG" id="ccot:CCAX7_41480"/>
<dbReference type="AlphaFoldDB" id="A0A402CY54"/>
<evidence type="ECO:0000313" key="1">
    <source>
        <dbReference type="EMBL" id="BDI32097.1"/>
    </source>
</evidence>
<dbReference type="InterPro" id="IPR010431">
    <property type="entry name" value="Fascin"/>
</dbReference>
<name>A0A402CY54_9BACT</name>
<dbReference type="GO" id="GO:0005737">
    <property type="term" value="C:cytoplasm"/>
    <property type="evidence" value="ECO:0007669"/>
    <property type="project" value="TreeGrafter"/>
</dbReference>
<dbReference type="CDD" id="cd11576">
    <property type="entry name" value="GH99_GH71_like_2"/>
    <property type="match status" value="1"/>
</dbReference>
<dbReference type="RefSeq" id="WP_119322206.1">
    <property type="nucleotide sequence ID" value="NZ_AP025739.1"/>
</dbReference>
<organism evidence="1 2">
    <name type="scientific">Capsulimonas corticalis</name>
    <dbReference type="NCBI Taxonomy" id="2219043"/>
    <lineage>
        <taxon>Bacteria</taxon>
        <taxon>Bacillati</taxon>
        <taxon>Armatimonadota</taxon>
        <taxon>Armatimonadia</taxon>
        <taxon>Capsulimonadales</taxon>
        <taxon>Capsulimonadaceae</taxon>
        <taxon>Capsulimonas</taxon>
    </lineage>
</organism>
<dbReference type="EMBL" id="AP025739">
    <property type="protein sequence ID" value="BDI32097.1"/>
    <property type="molecule type" value="Genomic_DNA"/>
</dbReference>
<protein>
    <submittedName>
        <fullName evidence="1">Uncharacterized protein</fullName>
    </submittedName>
</protein>
<dbReference type="CDD" id="cd00257">
    <property type="entry name" value="beta-trefoil_FSCN-like"/>
    <property type="match status" value="1"/>
</dbReference>